<dbReference type="Proteomes" id="UP000298714">
    <property type="component" value="Chromosome"/>
</dbReference>
<protein>
    <submittedName>
        <fullName evidence="1">Uncharacterized protein</fullName>
    </submittedName>
</protein>
<dbReference type="KEGG" id="hgn:E6W36_07925"/>
<evidence type="ECO:0000313" key="2">
    <source>
        <dbReference type="Proteomes" id="UP000298714"/>
    </source>
</evidence>
<dbReference type="EMBL" id="CP039704">
    <property type="protein sequence ID" value="QCI79499.1"/>
    <property type="molecule type" value="Genomic_DNA"/>
</dbReference>
<proteinExistence type="predicted"/>
<name>A0A4D7BVE7_9SPHN</name>
<keyword evidence="2" id="KW-1185">Reference proteome</keyword>
<dbReference type="AlphaFoldDB" id="A0A4D7BVE7"/>
<organism evidence="1 2">
    <name type="scientific">Hankyongella ginsenosidimutans</name>
    <dbReference type="NCBI Taxonomy" id="1763828"/>
    <lineage>
        <taxon>Bacteria</taxon>
        <taxon>Pseudomonadati</taxon>
        <taxon>Pseudomonadota</taxon>
        <taxon>Alphaproteobacteria</taxon>
        <taxon>Sphingomonadales</taxon>
        <taxon>Sphingomonadaceae</taxon>
        <taxon>Hankyongella</taxon>
    </lineage>
</organism>
<gene>
    <name evidence="1" type="ORF">E6W36_07925</name>
</gene>
<accession>A0A4D7BVE7</accession>
<reference evidence="2" key="1">
    <citation type="submission" date="2019-04" db="EMBL/GenBank/DDBJ databases">
        <title>Complete genome sequence of Sphingomonas sp. W1-2-3.</title>
        <authorList>
            <person name="Im W.T."/>
        </authorList>
    </citation>
    <scope>NUCLEOTIDE SEQUENCE [LARGE SCALE GENOMIC DNA]</scope>
    <source>
        <strain evidence="2">W1-2-3</strain>
    </source>
</reference>
<evidence type="ECO:0000313" key="1">
    <source>
        <dbReference type="EMBL" id="QCI79499.1"/>
    </source>
</evidence>
<dbReference type="RefSeq" id="WP_246048249.1">
    <property type="nucleotide sequence ID" value="NZ_CP039704.1"/>
</dbReference>
<sequence>MRGEDFHARDQAAVLTRIQFLDFLGEHRLRDDQLADHVDQAIDAVELDANGRQSAAGFRGVRVHGPCKSFRDLFHGFRRLLGFRLFAVKFFNLEQAVVGNELERFLDVLQRRFGLQLESPFEIGVFRVERFQRGRASVFSSMARVPSALSARKIRIGSLAERKRSARGSKRMA</sequence>